<keyword evidence="1" id="KW-0472">Membrane</keyword>
<dbReference type="Proteomes" id="UP000034738">
    <property type="component" value="Unassembled WGS sequence"/>
</dbReference>
<keyword evidence="1" id="KW-1133">Transmembrane helix</keyword>
<organism evidence="2 3">
    <name type="scientific">Candidatus Woesebacteria bacterium GW2011_GWB1_38_5</name>
    <dbReference type="NCBI Taxonomy" id="1618568"/>
    <lineage>
        <taxon>Bacteria</taxon>
        <taxon>Candidatus Woeseibacteriota</taxon>
    </lineage>
</organism>
<protein>
    <submittedName>
        <fullName evidence="2">Uncharacterized protein</fullName>
    </submittedName>
</protein>
<feature type="non-terminal residue" evidence="2">
    <location>
        <position position="1"/>
    </location>
</feature>
<comment type="caution">
    <text evidence="2">The sequence shown here is derived from an EMBL/GenBank/DDBJ whole genome shotgun (WGS) entry which is preliminary data.</text>
</comment>
<dbReference type="AlphaFoldDB" id="A0A0G0KFN2"/>
<sequence>YNKIINKLTRKIYIPPRPYQCMEIGVVSNYFEHVNAAAIKLTKPLKVGDKIQIKGGETDFEQKVESMQIDKKKVDYDYKSYNGVITLGLPAGRYEVILKLNDTPIRIIGNMITLIGTPLFLALYFKKSHFLK</sequence>
<evidence type="ECO:0000313" key="2">
    <source>
        <dbReference type="EMBL" id="KKQ74285.1"/>
    </source>
</evidence>
<evidence type="ECO:0000256" key="1">
    <source>
        <dbReference type="SAM" id="Phobius"/>
    </source>
</evidence>
<dbReference type="EMBL" id="LBUY01000029">
    <property type="protein sequence ID" value="KKQ74285.1"/>
    <property type="molecule type" value="Genomic_DNA"/>
</dbReference>
<evidence type="ECO:0000313" key="3">
    <source>
        <dbReference type="Proteomes" id="UP000034738"/>
    </source>
</evidence>
<feature type="transmembrane region" description="Helical" evidence="1">
    <location>
        <begin position="107"/>
        <end position="125"/>
    </location>
</feature>
<proteinExistence type="predicted"/>
<accession>A0A0G0KFN2</accession>
<name>A0A0G0KFN2_9BACT</name>
<reference evidence="2 3" key="1">
    <citation type="journal article" date="2015" name="Nature">
        <title>rRNA introns, odd ribosomes, and small enigmatic genomes across a large radiation of phyla.</title>
        <authorList>
            <person name="Brown C.T."/>
            <person name="Hug L.A."/>
            <person name="Thomas B.C."/>
            <person name="Sharon I."/>
            <person name="Castelle C.J."/>
            <person name="Singh A."/>
            <person name="Wilkins M.J."/>
            <person name="Williams K.H."/>
            <person name="Banfield J.F."/>
        </authorList>
    </citation>
    <scope>NUCLEOTIDE SEQUENCE [LARGE SCALE GENOMIC DNA]</scope>
</reference>
<keyword evidence="1" id="KW-0812">Transmembrane</keyword>
<gene>
    <name evidence="2" type="ORF">US95_C0029G0009</name>
</gene>